<evidence type="ECO:0000313" key="2">
    <source>
        <dbReference type="EMBL" id="CBY06797.1"/>
    </source>
</evidence>
<evidence type="ECO:0000313" key="3">
    <source>
        <dbReference type="Proteomes" id="UP000001307"/>
    </source>
</evidence>
<sequence>MKISSEEKRIMTLKEKFKIYFSEISKCLSDAIVQISVNPCKDAEFKFNLTILTFLNFFIVSYFRSCSSLLFSITIYLFLLFNLALKARWHDPAGKIIFITNVDSCYGQELAKFLVNRGACVIAGAKDPMSSILLQLREDGVYLIKFDISSDEKLNEGMMRLRLRLSTWNKDLNGVVVNSGVDAFGDFEWSGVKYLKKITDINVWQIAELVKDLLELVRPQKSSCRIVFHSNHLVDLPVPGNLPLTLSKSALRCIINALQSENRNSKIFFSSICPGVFCYNNPCILSLENRDALQKNIESQMSPQTKKILKSIYLEKRIQYCTSRFEGFNSLEPVLDYYFDALFSFEPQLEYFPVDFQTRSHILLRKLCPALSNRILNRNALKLLQLKKKMQ</sequence>
<comment type="similarity">
    <text evidence="1">Belongs to the short-chain dehydrogenases/reductases (SDR) family.</text>
</comment>
<dbReference type="OrthoDB" id="294295at2759"/>
<proteinExistence type="inferred from homology"/>
<dbReference type="AlphaFoldDB" id="E4WT08"/>
<dbReference type="GO" id="GO:0008202">
    <property type="term" value="P:steroid metabolic process"/>
    <property type="evidence" value="ECO:0007669"/>
    <property type="project" value="TreeGrafter"/>
</dbReference>
<evidence type="ECO:0000256" key="1">
    <source>
        <dbReference type="ARBA" id="ARBA00006484"/>
    </source>
</evidence>
<dbReference type="SUPFAM" id="SSF51735">
    <property type="entry name" value="NAD(P)-binding Rossmann-fold domains"/>
    <property type="match status" value="1"/>
</dbReference>
<protein>
    <submittedName>
        <fullName evidence="2">Uncharacterized protein</fullName>
    </submittedName>
</protein>
<dbReference type="PANTHER" id="PTHR43313:SF50">
    <property type="entry name" value="GH26015P"/>
    <property type="match status" value="1"/>
</dbReference>
<keyword evidence="3" id="KW-1185">Reference proteome</keyword>
<dbReference type="InterPro" id="IPR002347">
    <property type="entry name" value="SDR_fam"/>
</dbReference>
<dbReference type="EMBL" id="FN653016">
    <property type="protein sequence ID" value="CBY06797.1"/>
    <property type="molecule type" value="Genomic_DNA"/>
</dbReference>
<dbReference type="Pfam" id="PF00106">
    <property type="entry name" value="adh_short"/>
    <property type="match status" value="1"/>
</dbReference>
<organism evidence="2">
    <name type="scientific">Oikopleura dioica</name>
    <name type="common">Tunicate</name>
    <dbReference type="NCBI Taxonomy" id="34765"/>
    <lineage>
        <taxon>Eukaryota</taxon>
        <taxon>Metazoa</taxon>
        <taxon>Chordata</taxon>
        <taxon>Tunicata</taxon>
        <taxon>Appendicularia</taxon>
        <taxon>Copelata</taxon>
        <taxon>Oikopleuridae</taxon>
        <taxon>Oikopleura</taxon>
    </lineage>
</organism>
<dbReference type="Gene3D" id="3.40.50.720">
    <property type="entry name" value="NAD(P)-binding Rossmann-like Domain"/>
    <property type="match status" value="1"/>
</dbReference>
<dbReference type="PANTHER" id="PTHR43313">
    <property type="entry name" value="SHORT-CHAIN DEHYDROGENASE/REDUCTASE FAMILY 9C"/>
    <property type="match status" value="1"/>
</dbReference>
<reference evidence="2" key="1">
    <citation type="journal article" date="2010" name="Science">
        <title>Plasticity of animal genome architecture unmasked by rapid evolution of a pelagic tunicate.</title>
        <authorList>
            <person name="Denoeud F."/>
            <person name="Henriet S."/>
            <person name="Mungpakdee S."/>
            <person name="Aury J.M."/>
            <person name="Da Silva C."/>
            <person name="Brinkmann H."/>
            <person name="Mikhaleva J."/>
            <person name="Olsen L.C."/>
            <person name="Jubin C."/>
            <person name="Canestro C."/>
            <person name="Bouquet J.M."/>
            <person name="Danks G."/>
            <person name="Poulain J."/>
            <person name="Campsteijn C."/>
            <person name="Adamski M."/>
            <person name="Cross I."/>
            <person name="Yadetie F."/>
            <person name="Muffato M."/>
            <person name="Louis A."/>
            <person name="Butcher S."/>
            <person name="Tsagkogeorga G."/>
            <person name="Konrad A."/>
            <person name="Singh S."/>
            <person name="Jensen M.F."/>
            <person name="Cong E.H."/>
            <person name="Eikeseth-Otteraa H."/>
            <person name="Noel B."/>
            <person name="Anthouard V."/>
            <person name="Porcel B.M."/>
            <person name="Kachouri-Lafond R."/>
            <person name="Nishino A."/>
            <person name="Ugolini M."/>
            <person name="Chourrout P."/>
            <person name="Nishida H."/>
            <person name="Aasland R."/>
            <person name="Huzurbazar S."/>
            <person name="Westhof E."/>
            <person name="Delsuc F."/>
            <person name="Lehrach H."/>
            <person name="Reinhardt R."/>
            <person name="Weissenbach J."/>
            <person name="Roy S.W."/>
            <person name="Artiguenave F."/>
            <person name="Postlethwait J.H."/>
            <person name="Manak J.R."/>
            <person name="Thompson E.M."/>
            <person name="Jaillon O."/>
            <person name="Du Pasquier L."/>
            <person name="Boudinot P."/>
            <person name="Liberles D.A."/>
            <person name="Volff J.N."/>
            <person name="Philippe H."/>
            <person name="Lenhard B."/>
            <person name="Roest Crollius H."/>
            <person name="Wincker P."/>
            <person name="Chourrout D."/>
        </authorList>
    </citation>
    <scope>NUCLEOTIDE SEQUENCE [LARGE SCALE GENOMIC DNA]</scope>
</reference>
<name>E4WT08_OIKDI</name>
<dbReference type="InParanoid" id="E4WT08"/>
<accession>E4WT08</accession>
<dbReference type="InterPro" id="IPR036291">
    <property type="entry name" value="NAD(P)-bd_dom_sf"/>
</dbReference>
<gene>
    <name evidence="2" type="ORF">GSOID_T00005860001</name>
</gene>
<dbReference type="GO" id="GO:0016491">
    <property type="term" value="F:oxidoreductase activity"/>
    <property type="evidence" value="ECO:0007669"/>
    <property type="project" value="TreeGrafter"/>
</dbReference>
<dbReference type="Proteomes" id="UP000001307">
    <property type="component" value="Unassembled WGS sequence"/>
</dbReference>